<organism evidence="2 3">
    <name type="scientific">Salicibibacter kimchii</name>
    <dbReference type="NCBI Taxonomy" id="2099786"/>
    <lineage>
        <taxon>Bacteria</taxon>
        <taxon>Bacillati</taxon>
        <taxon>Bacillota</taxon>
        <taxon>Bacilli</taxon>
        <taxon>Bacillales</taxon>
        <taxon>Bacillaceae</taxon>
        <taxon>Salicibibacter</taxon>
    </lineage>
</organism>
<evidence type="ECO:0000256" key="1">
    <source>
        <dbReference type="SAM" id="Phobius"/>
    </source>
</evidence>
<dbReference type="Pfam" id="PF07441">
    <property type="entry name" value="BofA"/>
    <property type="match status" value="1"/>
</dbReference>
<gene>
    <name evidence="2" type="primary">bofA</name>
    <name evidence="2" type="ORF">DT065_11370</name>
</gene>
<dbReference type="Proteomes" id="UP000252100">
    <property type="component" value="Chromosome"/>
</dbReference>
<dbReference type="OrthoDB" id="2692225at2"/>
<feature type="transmembrane region" description="Helical" evidence="1">
    <location>
        <begin position="73"/>
        <end position="98"/>
    </location>
</feature>
<dbReference type="InterPro" id="IPR010001">
    <property type="entry name" value="BofA"/>
</dbReference>
<feature type="transmembrane region" description="Helical" evidence="1">
    <location>
        <begin position="15"/>
        <end position="33"/>
    </location>
</feature>
<dbReference type="KEGG" id="rue:DT065_11370"/>
<keyword evidence="3" id="KW-1185">Reference proteome</keyword>
<proteinExistence type="predicted"/>
<dbReference type="EMBL" id="CP031092">
    <property type="protein sequence ID" value="AXF56563.1"/>
    <property type="molecule type" value="Genomic_DNA"/>
</dbReference>
<evidence type="ECO:0000313" key="3">
    <source>
        <dbReference type="Proteomes" id="UP000252100"/>
    </source>
</evidence>
<feature type="transmembrane region" description="Helical" evidence="1">
    <location>
        <begin position="45"/>
        <end position="67"/>
    </location>
</feature>
<keyword evidence="1" id="KW-0812">Transmembrane</keyword>
<protein>
    <submittedName>
        <fullName evidence="2">Pro-sigmaK processing inhibitor BofA</fullName>
    </submittedName>
</protein>
<keyword evidence="1" id="KW-0472">Membrane</keyword>
<dbReference type="NCBIfam" id="TIGR02862">
    <property type="entry name" value="spore_BofA"/>
    <property type="match status" value="1"/>
</dbReference>
<accession>A0A345C032</accession>
<name>A0A345C032_9BACI</name>
<sequence>MDEGIRGGVIGVDPVLIVAAIGLGIFILMFLGVPLKSFKWVGNGVVRVMIGALALFLINVFGNFMGLHLPINLFTSAVTGILGVPGVLMLFAVHFLVLPGTM</sequence>
<evidence type="ECO:0000313" key="2">
    <source>
        <dbReference type="EMBL" id="AXF56563.1"/>
    </source>
</evidence>
<reference evidence="2 3" key="1">
    <citation type="journal article" date="2018" name="J. Microbiol.">
        <title>Salicibibacter kimchii gen. nov., sp. nov., a moderately halophilic and alkalitolerant bacterium in the family Bacillaceae, isolated from kimchi.</title>
        <authorList>
            <person name="Jang J.Y."/>
            <person name="Oh Y.J."/>
            <person name="Lim S.K."/>
            <person name="Park H.K."/>
            <person name="Lee C."/>
            <person name="Kim J.Y."/>
            <person name="Lee M.A."/>
            <person name="Choi H.J."/>
        </authorList>
    </citation>
    <scope>NUCLEOTIDE SEQUENCE [LARGE SCALE GENOMIC DNA]</scope>
    <source>
        <strain evidence="2 3">NKC1-1</strain>
    </source>
</reference>
<keyword evidence="1" id="KW-1133">Transmembrane helix</keyword>
<dbReference type="AlphaFoldDB" id="A0A345C032"/>